<dbReference type="GO" id="GO:0020037">
    <property type="term" value="F:heme binding"/>
    <property type="evidence" value="ECO:0007669"/>
    <property type="project" value="InterPro"/>
</dbReference>
<dbReference type="InterPro" id="IPR011644">
    <property type="entry name" value="Heme_NO-bd"/>
</dbReference>
<reference evidence="2 3" key="1">
    <citation type="submission" date="2014-06" db="EMBL/GenBank/DDBJ databases">
        <title>Whole Genome Sequences of Three Symbiotic Endozoicomonas Bacteria.</title>
        <authorList>
            <person name="Neave M.J."/>
            <person name="Apprill A."/>
            <person name="Voolstra C.R."/>
        </authorList>
    </citation>
    <scope>NUCLEOTIDE SEQUENCE [LARGE SCALE GENOMIC DNA]</scope>
    <source>
        <strain evidence="2 3">DSM 22380</strain>
    </source>
</reference>
<keyword evidence="3" id="KW-1185">Reference proteome</keyword>
<comment type="caution">
    <text evidence="2">The sequence shown here is derived from an EMBL/GenBank/DDBJ whole genome shotgun (WGS) entry which is preliminary data.</text>
</comment>
<organism evidence="2 3">
    <name type="scientific">Endozoicomonas elysicola</name>
    <dbReference type="NCBI Taxonomy" id="305900"/>
    <lineage>
        <taxon>Bacteria</taxon>
        <taxon>Pseudomonadati</taxon>
        <taxon>Pseudomonadota</taxon>
        <taxon>Gammaproteobacteria</taxon>
        <taxon>Oceanospirillales</taxon>
        <taxon>Endozoicomonadaceae</taxon>
        <taxon>Endozoicomonas</taxon>
    </lineage>
</organism>
<proteinExistence type="predicted"/>
<dbReference type="eggNOG" id="COG1719">
    <property type="taxonomic scope" value="Bacteria"/>
</dbReference>
<dbReference type="STRING" id="305900.GV64_14165"/>
<dbReference type="AlphaFoldDB" id="A0A081KC57"/>
<dbReference type="RefSeq" id="WP_020583438.1">
    <property type="nucleotide sequence ID" value="NZ_JOJP01000001.1"/>
</dbReference>
<feature type="domain" description="Heme NO-binding" evidence="1">
    <location>
        <begin position="2"/>
        <end position="161"/>
    </location>
</feature>
<dbReference type="Pfam" id="PF07700">
    <property type="entry name" value="HNOB"/>
    <property type="match status" value="1"/>
</dbReference>
<evidence type="ECO:0000259" key="1">
    <source>
        <dbReference type="Pfam" id="PF07700"/>
    </source>
</evidence>
<name>A0A081KC57_9GAMM</name>
<dbReference type="InterPro" id="IPR038158">
    <property type="entry name" value="H-NOX_domain_sf"/>
</dbReference>
<gene>
    <name evidence="2" type="ORF">GV64_14165</name>
</gene>
<dbReference type="EMBL" id="JOJP01000001">
    <property type="protein sequence ID" value="KEI71733.1"/>
    <property type="molecule type" value="Genomic_DNA"/>
</dbReference>
<dbReference type="InterPro" id="IPR024096">
    <property type="entry name" value="NO_sig/Golgi_transp_ligand-bd"/>
</dbReference>
<dbReference type="SUPFAM" id="SSF111126">
    <property type="entry name" value="Ligand-binding domain in the NO signalling and Golgi transport"/>
    <property type="match status" value="1"/>
</dbReference>
<evidence type="ECO:0000313" key="3">
    <source>
        <dbReference type="Proteomes" id="UP000027997"/>
    </source>
</evidence>
<evidence type="ECO:0000313" key="2">
    <source>
        <dbReference type="EMBL" id="KEI71733.1"/>
    </source>
</evidence>
<dbReference type="Proteomes" id="UP000027997">
    <property type="component" value="Unassembled WGS sequence"/>
</dbReference>
<accession>A0A081KC57</accession>
<dbReference type="Gene3D" id="3.90.1520.10">
    <property type="entry name" value="H-NOX domain"/>
    <property type="match status" value="1"/>
</dbReference>
<sequence>MKGIIFTEFIEMVESRFSVEVAEQVIEAANLPSGGSYTSLGTYSHHEILKLVIKLSSISGANPADMQVVFGEYLFTRFHEVHPEFFDGMEGSFEFLGKVQGYIHMEVQKLYPEANPPKLVCKRIDDNHMELFYQSHRPFAPLALGLIKGCAIHFGENLTIHYEPLPGTGDGTEARFHLTLEG</sequence>
<protein>
    <recommendedName>
        <fullName evidence="1">Heme NO-binding domain-containing protein</fullName>
    </recommendedName>
</protein>